<dbReference type="OrthoDB" id="9762778at2"/>
<evidence type="ECO:0000256" key="5">
    <source>
        <dbReference type="ARBA" id="ARBA00022741"/>
    </source>
</evidence>
<keyword evidence="12" id="KW-0347">Helicase</keyword>
<evidence type="ECO:0000259" key="10">
    <source>
        <dbReference type="PROSITE" id="PS50893"/>
    </source>
</evidence>
<dbReference type="PROSITE" id="PS50929">
    <property type="entry name" value="ABC_TM1F"/>
    <property type="match status" value="1"/>
</dbReference>
<feature type="transmembrane region" description="Helical" evidence="9">
    <location>
        <begin position="20"/>
        <end position="37"/>
    </location>
</feature>
<name>A0A402A952_9CHLR</name>
<dbReference type="Gene3D" id="1.20.1560.10">
    <property type="entry name" value="ABC transporter type 1, transmembrane domain"/>
    <property type="match status" value="1"/>
</dbReference>
<dbReference type="Pfam" id="PF00664">
    <property type="entry name" value="ABC_membrane"/>
    <property type="match status" value="1"/>
</dbReference>
<keyword evidence="8 9" id="KW-0472">Membrane</keyword>
<evidence type="ECO:0000256" key="1">
    <source>
        <dbReference type="ARBA" id="ARBA00004651"/>
    </source>
</evidence>
<dbReference type="GO" id="GO:0015421">
    <property type="term" value="F:ABC-type oligopeptide transporter activity"/>
    <property type="evidence" value="ECO:0007669"/>
    <property type="project" value="TreeGrafter"/>
</dbReference>
<evidence type="ECO:0000259" key="11">
    <source>
        <dbReference type="PROSITE" id="PS50929"/>
    </source>
</evidence>
<comment type="subcellular location">
    <subcellularLocation>
        <location evidence="1">Cell membrane</location>
        <topology evidence="1">Multi-pass membrane protein</topology>
    </subcellularLocation>
</comment>
<evidence type="ECO:0000256" key="6">
    <source>
        <dbReference type="ARBA" id="ARBA00022840"/>
    </source>
</evidence>
<dbReference type="AlphaFoldDB" id="A0A402A952"/>
<feature type="transmembrane region" description="Helical" evidence="9">
    <location>
        <begin position="132"/>
        <end position="154"/>
    </location>
</feature>
<dbReference type="InterPro" id="IPR011527">
    <property type="entry name" value="ABC1_TM_dom"/>
</dbReference>
<dbReference type="CDD" id="cd07346">
    <property type="entry name" value="ABC_6TM_exporters"/>
    <property type="match status" value="1"/>
</dbReference>
<evidence type="ECO:0000256" key="2">
    <source>
        <dbReference type="ARBA" id="ARBA00022448"/>
    </source>
</evidence>
<dbReference type="Gene3D" id="3.40.50.300">
    <property type="entry name" value="P-loop containing nucleotide triphosphate hydrolases"/>
    <property type="match status" value="1"/>
</dbReference>
<keyword evidence="2" id="KW-0813">Transport</keyword>
<keyword evidence="13" id="KW-1185">Reference proteome</keyword>
<gene>
    <name evidence="12" type="ORF">KTT_55320</name>
</gene>
<keyword evidence="6" id="KW-0067">ATP-binding</keyword>
<dbReference type="GO" id="GO:0005524">
    <property type="term" value="F:ATP binding"/>
    <property type="evidence" value="ECO:0007669"/>
    <property type="project" value="UniProtKB-KW"/>
</dbReference>
<evidence type="ECO:0000313" key="13">
    <source>
        <dbReference type="Proteomes" id="UP000287352"/>
    </source>
</evidence>
<sequence length="581" mass="63798">MVRMHTLSFVVRYLRPQWPTVALLAALLVCSVGIQVGNPEILRSFIDSATSGRSLSSLWIMAALFLGMGLLNQGLTVVSAYVSSNLAWQTTNQMRLDLTSHCIHLDLSFHAAHAAGELIERTDEDVSSLSNLFSLFTLQIIMSLLVLICVLAVLFHEEWRLGLAMSIYASLCLFVIQSTRNTTSLAWKKASQAKANLHGFIGEYGSGVADLRTSGAIAYSMRLFYDLRRMAFLKDWSARRFSLWLSCGTDLLLIGGSVGAFLLAAALFQMGTITLGVVYLVVTYTQLLSTPLQTIMEQIDDLRQARASLERIQELFAIPPTIGDGLEHDLPGGALSVQFTDVSFAYHPDVPTLQQITLDIKPGEILGLLGQTGSGKTTLARLLFRLYEVDSGTICVGGRPIQTLQLAALRQRIGMVTQDVQLFHASVRDNLTFFETAIPDEQIVHVLSEVGLADWYEALPHGLDTVVTTTTSTGIGLSAGEAQLLAFARVFLQNPSIVILDEASSRLDPATELFLDTAIKNLFVGRTGIIIAHRLATINRADKIAILRQGQMVEYDRRENLLQDPTSQLNGLLQTGRQEQE</sequence>
<dbReference type="InterPro" id="IPR039421">
    <property type="entry name" value="Type_1_exporter"/>
</dbReference>
<dbReference type="InterPro" id="IPR027417">
    <property type="entry name" value="P-loop_NTPase"/>
</dbReference>
<evidence type="ECO:0000313" key="12">
    <source>
        <dbReference type="EMBL" id="GCE15673.1"/>
    </source>
</evidence>
<dbReference type="PROSITE" id="PS00211">
    <property type="entry name" value="ABC_TRANSPORTER_1"/>
    <property type="match status" value="1"/>
</dbReference>
<dbReference type="PANTHER" id="PTHR43394:SF1">
    <property type="entry name" value="ATP-BINDING CASSETTE SUB-FAMILY B MEMBER 10, MITOCHONDRIAL"/>
    <property type="match status" value="1"/>
</dbReference>
<dbReference type="GO" id="GO:0004386">
    <property type="term" value="F:helicase activity"/>
    <property type="evidence" value="ECO:0007669"/>
    <property type="project" value="UniProtKB-KW"/>
</dbReference>
<keyword evidence="7 9" id="KW-1133">Transmembrane helix</keyword>
<dbReference type="GO" id="GO:0005886">
    <property type="term" value="C:plasma membrane"/>
    <property type="evidence" value="ECO:0007669"/>
    <property type="project" value="UniProtKB-SubCell"/>
</dbReference>
<dbReference type="InterPro" id="IPR017871">
    <property type="entry name" value="ABC_transporter-like_CS"/>
</dbReference>
<evidence type="ECO:0000256" key="3">
    <source>
        <dbReference type="ARBA" id="ARBA00022475"/>
    </source>
</evidence>
<dbReference type="InterPro" id="IPR003439">
    <property type="entry name" value="ABC_transporter-like_ATP-bd"/>
</dbReference>
<evidence type="ECO:0000256" key="7">
    <source>
        <dbReference type="ARBA" id="ARBA00022989"/>
    </source>
</evidence>
<dbReference type="SUPFAM" id="SSF52540">
    <property type="entry name" value="P-loop containing nucleoside triphosphate hydrolases"/>
    <property type="match status" value="1"/>
</dbReference>
<dbReference type="InterPro" id="IPR003593">
    <property type="entry name" value="AAA+_ATPase"/>
</dbReference>
<comment type="caution">
    <text evidence="12">The sequence shown here is derived from an EMBL/GenBank/DDBJ whole genome shotgun (WGS) entry which is preliminary data.</text>
</comment>
<organism evidence="12 13">
    <name type="scientific">Tengunoibacter tsumagoiensis</name>
    <dbReference type="NCBI Taxonomy" id="2014871"/>
    <lineage>
        <taxon>Bacteria</taxon>
        <taxon>Bacillati</taxon>
        <taxon>Chloroflexota</taxon>
        <taxon>Ktedonobacteria</taxon>
        <taxon>Ktedonobacterales</taxon>
        <taxon>Dictyobacteraceae</taxon>
        <taxon>Tengunoibacter</taxon>
    </lineage>
</organism>
<accession>A0A402A952</accession>
<feature type="domain" description="ABC transporter" evidence="10">
    <location>
        <begin position="337"/>
        <end position="574"/>
    </location>
</feature>
<feature type="transmembrane region" description="Helical" evidence="9">
    <location>
        <begin position="58"/>
        <end position="82"/>
    </location>
</feature>
<dbReference type="SMART" id="SM00382">
    <property type="entry name" value="AAA"/>
    <property type="match status" value="1"/>
</dbReference>
<keyword evidence="3" id="KW-1003">Cell membrane</keyword>
<keyword evidence="12" id="KW-0378">Hydrolase</keyword>
<dbReference type="InterPro" id="IPR036640">
    <property type="entry name" value="ABC1_TM_sf"/>
</dbReference>
<dbReference type="SUPFAM" id="SSF90123">
    <property type="entry name" value="ABC transporter transmembrane region"/>
    <property type="match status" value="1"/>
</dbReference>
<dbReference type="PROSITE" id="PS50893">
    <property type="entry name" value="ABC_TRANSPORTER_2"/>
    <property type="match status" value="1"/>
</dbReference>
<evidence type="ECO:0000256" key="8">
    <source>
        <dbReference type="ARBA" id="ARBA00023136"/>
    </source>
</evidence>
<feature type="domain" description="ABC transmembrane type-1" evidence="11">
    <location>
        <begin position="22"/>
        <end position="304"/>
    </location>
</feature>
<dbReference type="GO" id="GO:0016887">
    <property type="term" value="F:ATP hydrolysis activity"/>
    <property type="evidence" value="ECO:0007669"/>
    <property type="project" value="InterPro"/>
</dbReference>
<feature type="transmembrane region" description="Helical" evidence="9">
    <location>
        <begin position="251"/>
        <end position="282"/>
    </location>
</feature>
<dbReference type="Pfam" id="PF00005">
    <property type="entry name" value="ABC_tran"/>
    <property type="match status" value="1"/>
</dbReference>
<dbReference type="EMBL" id="BIFR01000002">
    <property type="protein sequence ID" value="GCE15673.1"/>
    <property type="molecule type" value="Genomic_DNA"/>
</dbReference>
<dbReference type="RefSeq" id="WP_126583098.1">
    <property type="nucleotide sequence ID" value="NZ_BIFR01000002.1"/>
</dbReference>
<dbReference type="Proteomes" id="UP000287352">
    <property type="component" value="Unassembled WGS sequence"/>
</dbReference>
<protein>
    <submittedName>
        <fullName evidence="12">Helicase</fullName>
    </submittedName>
</protein>
<dbReference type="FunFam" id="3.40.50.300:FF:000299">
    <property type="entry name" value="ABC transporter ATP-binding protein/permease"/>
    <property type="match status" value="1"/>
</dbReference>
<evidence type="ECO:0000256" key="4">
    <source>
        <dbReference type="ARBA" id="ARBA00022692"/>
    </source>
</evidence>
<evidence type="ECO:0000256" key="9">
    <source>
        <dbReference type="SAM" id="Phobius"/>
    </source>
</evidence>
<keyword evidence="4 9" id="KW-0812">Transmembrane</keyword>
<proteinExistence type="predicted"/>
<dbReference type="PANTHER" id="PTHR43394">
    <property type="entry name" value="ATP-DEPENDENT PERMEASE MDL1, MITOCHONDRIAL"/>
    <property type="match status" value="1"/>
</dbReference>
<keyword evidence="5" id="KW-0547">Nucleotide-binding</keyword>
<reference evidence="13" key="1">
    <citation type="submission" date="2018-12" db="EMBL/GenBank/DDBJ databases">
        <title>Tengunoibacter tsumagoiensis gen. nov., sp. nov., Dictyobacter kobayashii sp. nov., D. alpinus sp. nov., and D. joshuensis sp. nov. and description of Dictyobacteraceae fam. nov. within the order Ktedonobacterales isolated from Tengu-no-mugimeshi.</title>
        <authorList>
            <person name="Wang C.M."/>
            <person name="Zheng Y."/>
            <person name="Sakai Y."/>
            <person name="Toyoda A."/>
            <person name="Minakuchi Y."/>
            <person name="Abe K."/>
            <person name="Yokota A."/>
            <person name="Yabe S."/>
        </authorList>
    </citation>
    <scope>NUCLEOTIDE SEQUENCE [LARGE SCALE GENOMIC DNA]</scope>
    <source>
        <strain evidence="13">Uno3</strain>
    </source>
</reference>